<accession>H6V6D1</accession>
<dbReference type="AlphaFoldDB" id="H6V6D1"/>
<sequence>MVDTMTANYNVCLKANIVPYEKSKEVPIATHSDSFSNALTHEMTSASVEVICYFAHQTSVAKKLQVYRHYFQPLLALLRPVHGFARLFLWNHSHAHFSVFQAA</sequence>
<organism evidence="1">
    <name type="scientific">Lacticaseibacillus casei</name>
    <name type="common">Lactobacillus casei</name>
    <dbReference type="NCBI Taxonomy" id="1582"/>
    <lineage>
        <taxon>Bacteria</taxon>
        <taxon>Bacillati</taxon>
        <taxon>Bacillota</taxon>
        <taxon>Bacilli</taxon>
        <taxon>Lactobacillales</taxon>
        <taxon>Lactobacillaceae</taxon>
        <taxon>Lacticaseibacillus</taxon>
    </lineage>
</organism>
<geneLocation type="plasmid" evidence="1">
    <name>pRCEID7.6</name>
</geneLocation>
<dbReference type="EMBL" id="JN793951">
    <property type="protein sequence ID" value="AFA42415.1"/>
    <property type="molecule type" value="Genomic_DNA"/>
</dbReference>
<protein>
    <submittedName>
        <fullName evidence="1">Uncharacterized protein</fullName>
    </submittedName>
</protein>
<proteinExistence type="predicted"/>
<reference evidence="1" key="1">
    <citation type="journal article" date="2016" name="Springerplus">
        <title>Development of an Escherichia coli-Lactobacillus casei shuttle vector for heterologous protein expression in Lactobacillus casei.</title>
        <authorList>
            <person name="Suebwongsa N."/>
            <person name="Lulitanond V."/>
            <person name="Mayo B."/>
            <person name="Yotpanya P."/>
            <person name="Panya M."/>
        </authorList>
    </citation>
    <scope>NUCLEOTIDE SEQUENCE</scope>
    <source>
        <strain evidence="1">TISTR1341</strain>
        <plasmid evidence="1">pRCEID7.6</plasmid>
    </source>
</reference>
<evidence type="ECO:0000313" key="1">
    <source>
        <dbReference type="EMBL" id="AFA42415.1"/>
    </source>
</evidence>
<keyword evidence="1" id="KW-0614">Plasmid</keyword>
<name>H6V6D1_LACCA</name>